<accession>A0A173ZWR5</accession>
<reference evidence="5 6" key="1">
    <citation type="submission" date="2015-09" db="EMBL/GenBank/DDBJ databases">
        <authorList>
            <consortium name="Pathogen Informatics"/>
        </authorList>
    </citation>
    <scope>NUCLEOTIDE SEQUENCE [LARGE SCALE GENOMIC DNA]</scope>
    <source>
        <strain evidence="5 6">2789STDY5608823</strain>
    </source>
</reference>
<feature type="binding site" evidence="4">
    <location>
        <position position="60"/>
    </location>
    <ligand>
        <name>substrate</name>
    </ligand>
</feature>
<dbReference type="RefSeq" id="WP_055285831.1">
    <property type="nucleotide sequence ID" value="NZ_CYYP01000004.1"/>
</dbReference>
<protein>
    <submittedName>
        <fullName evidence="5">Alpha-ribazole phosphatase</fullName>
        <ecNumber evidence="5">3.1.3.73</ecNumber>
    </submittedName>
</protein>
<dbReference type="InterPro" id="IPR029033">
    <property type="entry name" value="His_PPase_superfam"/>
</dbReference>
<evidence type="ECO:0000256" key="4">
    <source>
        <dbReference type="PIRSR" id="PIRSR613078-2"/>
    </source>
</evidence>
<dbReference type="Pfam" id="PF00300">
    <property type="entry name" value="His_Phos_1"/>
    <property type="match status" value="1"/>
</dbReference>
<dbReference type="SUPFAM" id="SSF53254">
    <property type="entry name" value="Phosphoglycerate mutase-like"/>
    <property type="match status" value="1"/>
</dbReference>
<dbReference type="GO" id="GO:0005737">
    <property type="term" value="C:cytoplasm"/>
    <property type="evidence" value="ECO:0007669"/>
    <property type="project" value="TreeGrafter"/>
</dbReference>
<evidence type="ECO:0000313" key="6">
    <source>
        <dbReference type="Proteomes" id="UP000095468"/>
    </source>
</evidence>
<evidence type="ECO:0000256" key="3">
    <source>
        <dbReference type="PIRSR" id="PIRSR613078-1"/>
    </source>
</evidence>
<dbReference type="Proteomes" id="UP000095468">
    <property type="component" value="Unassembled WGS sequence"/>
</dbReference>
<organism evidence="5 6">
    <name type="scientific">Collinsella aerofaciens</name>
    <dbReference type="NCBI Taxonomy" id="74426"/>
    <lineage>
        <taxon>Bacteria</taxon>
        <taxon>Bacillati</taxon>
        <taxon>Actinomycetota</taxon>
        <taxon>Coriobacteriia</taxon>
        <taxon>Coriobacteriales</taxon>
        <taxon>Coriobacteriaceae</taxon>
        <taxon>Collinsella</taxon>
    </lineage>
</organism>
<proteinExistence type="predicted"/>
<dbReference type="InterPro" id="IPR050275">
    <property type="entry name" value="PGM_Phosphatase"/>
</dbReference>
<feature type="active site" description="Tele-phosphohistidine intermediate" evidence="3">
    <location>
        <position position="9"/>
    </location>
</feature>
<sequence>MADLYLVRHGQTELNVQSILQGWHDSSLTARGREQALTARTAFAARGVAFDHVYSSPLGRARHTAELIVGEGRSIELVDDLREWHFGSLEGTSNREMPPQPWGDYPVAFGGESESELQSRMVAALSRIMARPQHNCVLAVSHGSACQEFLEYVTGEGELPDNGAVLHFGYCDGAFSLLGW</sequence>
<gene>
    <name evidence="5" type="primary">cobC_2</name>
    <name evidence="5" type="ORF">ERS852381_00702</name>
</gene>
<dbReference type="Gene3D" id="3.40.50.1240">
    <property type="entry name" value="Phosphoglycerate mutase-like"/>
    <property type="match status" value="1"/>
</dbReference>
<dbReference type="PROSITE" id="PS00175">
    <property type="entry name" value="PG_MUTASE"/>
    <property type="match status" value="1"/>
</dbReference>
<evidence type="ECO:0000256" key="2">
    <source>
        <dbReference type="ARBA" id="ARBA00023235"/>
    </source>
</evidence>
<dbReference type="InterPro" id="IPR001345">
    <property type="entry name" value="PG/BPGM_mutase_AS"/>
</dbReference>
<dbReference type="EC" id="3.1.3.73" evidence="5"/>
<dbReference type="GO" id="GO:0043755">
    <property type="term" value="F:alpha-ribazole phosphatase activity"/>
    <property type="evidence" value="ECO:0007669"/>
    <property type="project" value="UniProtKB-EC"/>
</dbReference>
<name>A0A173ZWR5_9ACTN</name>
<keyword evidence="1" id="KW-0324">Glycolysis</keyword>
<dbReference type="PANTHER" id="PTHR48100:SF1">
    <property type="entry name" value="HISTIDINE PHOSPHATASE FAMILY PROTEIN-RELATED"/>
    <property type="match status" value="1"/>
</dbReference>
<keyword evidence="2" id="KW-0413">Isomerase</keyword>
<dbReference type="SMART" id="SM00855">
    <property type="entry name" value="PGAM"/>
    <property type="match status" value="1"/>
</dbReference>
<feature type="active site" description="Proton donor/acceptor" evidence="3">
    <location>
        <position position="83"/>
    </location>
</feature>
<dbReference type="CDD" id="cd07067">
    <property type="entry name" value="HP_PGM_like"/>
    <property type="match status" value="1"/>
</dbReference>
<dbReference type="InterPro" id="IPR013078">
    <property type="entry name" value="His_Pase_superF_clade-1"/>
</dbReference>
<dbReference type="PANTHER" id="PTHR48100">
    <property type="entry name" value="BROAD-SPECIFICITY PHOSPHATASE YOR283W-RELATED"/>
    <property type="match status" value="1"/>
</dbReference>
<keyword evidence="5" id="KW-0378">Hydrolase</keyword>
<dbReference type="AlphaFoldDB" id="A0A173ZWR5"/>
<evidence type="ECO:0000256" key="1">
    <source>
        <dbReference type="ARBA" id="ARBA00023152"/>
    </source>
</evidence>
<feature type="binding site" evidence="4">
    <location>
        <begin position="8"/>
        <end position="15"/>
    </location>
    <ligand>
        <name>substrate</name>
    </ligand>
</feature>
<evidence type="ECO:0000313" key="5">
    <source>
        <dbReference type="EMBL" id="CUN80892.1"/>
    </source>
</evidence>
<dbReference type="EMBL" id="CYYP01000004">
    <property type="protein sequence ID" value="CUN80892.1"/>
    <property type="molecule type" value="Genomic_DNA"/>
</dbReference>